<reference evidence="2 3" key="1">
    <citation type="submission" date="2019-05" db="EMBL/GenBank/DDBJ databases">
        <title>Another draft genome of Portunus trituberculatus and its Hox gene families provides insights of decapod evolution.</title>
        <authorList>
            <person name="Jeong J.-H."/>
            <person name="Song I."/>
            <person name="Kim S."/>
            <person name="Choi T."/>
            <person name="Kim D."/>
            <person name="Ryu S."/>
            <person name="Kim W."/>
        </authorList>
    </citation>
    <scope>NUCLEOTIDE SEQUENCE [LARGE SCALE GENOMIC DNA]</scope>
    <source>
        <tissue evidence="2">Muscle</tissue>
    </source>
</reference>
<accession>A0A5B7FVR3</accession>
<comment type="caution">
    <text evidence="2">The sequence shown here is derived from an EMBL/GenBank/DDBJ whole genome shotgun (WGS) entry which is preliminary data.</text>
</comment>
<evidence type="ECO:0000313" key="3">
    <source>
        <dbReference type="Proteomes" id="UP000324222"/>
    </source>
</evidence>
<protein>
    <submittedName>
        <fullName evidence="2">Uncharacterized protein</fullName>
    </submittedName>
</protein>
<sequence>MGGSLCRVAADLVVVIYCLIRPKSGGSFSRFLSKQRSVRGRYPDIERVIWTSRCVACPAFWILDGGKKGCVRRRQPFPVPAMAALKPGPAAAATADAAAVAATSATTAAAGSCADPTDRQRTAARCGGGSWLEKAPAQPPLVGASQSAQRLGIGRYGRGSDSVPVRALIQISPWVAPN</sequence>
<evidence type="ECO:0000256" key="1">
    <source>
        <dbReference type="SAM" id="MobiDB-lite"/>
    </source>
</evidence>
<dbReference type="AlphaFoldDB" id="A0A5B7FVR3"/>
<name>A0A5B7FVR3_PORTR</name>
<keyword evidence="3" id="KW-1185">Reference proteome</keyword>
<dbReference type="Proteomes" id="UP000324222">
    <property type="component" value="Unassembled WGS sequence"/>
</dbReference>
<dbReference type="EMBL" id="VSRR010008911">
    <property type="protein sequence ID" value="MPC49497.1"/>
    <property type="molecule type" value="Genomic_DNA"/>
</dbReference>
<gene>
    <name evidence="2" type="ORF">E2C01_043300</name>
</gene>
<evidence type="ECO:0000313" key="2">
    <source>
        <dbReference type="EMBL" id="MPC49497.1"/>
    </source>
</evidence>
<feature type="region of interest" description="Disordered" evidence="1">
    <location>
        <begin position="111"/>
        <end position="132"/>
    </location>
</feature>
<proteinExistence type="predicted"/>
<organism evidence="2 3">
    <name type="scientific">Portunus trituberculatus</name>
    <name type="common">Swimming crab</name>
    <name type="synonym">Neptunus trituberculatus</name>
    <dbReference type="NCBI Taxonomy" id="210409"/>
    <lineage>
        <taxon>Eukaryota</taxon>
        <taxon>Metazoa</taxon>
        <taxon>Ecdysozoa</taxon>
        <taxon>Arthropoda</taxon>
        <taxon>Crustacea</taxon>
        <taxon>Multicrustacea</taxon>
        <taxon>Malacostraca</taxon>
        <taxon>Eumalacostraca</taxon>
        <taxon>Eucarida</taxon>
        <taxon>Decapoda</taxon>
        <taxon>Pleocyemata</taxon>
        <taxon>Brachyura</taxon>
        <taxon>Eubrachyura</taxon>
        <taxon>Portunoidea</taxon>
        <taxon>Portunidae</taxon>
        <taxon>Portuninae</taxon>
        <taxon>Portunus</taxon>
    </lineage>
</organism>